<evidence type="ECO:0000313" key="2">
    <source>
        <dbReference type="EMBL" id="MCB5445091.1"/>
    </source>
</evidence>
<gene>
    <name evidence="2" type="ORF">LIP50_02615</name>
</gene>
<name>A0ABS8CUE6_9FIRM</name>
<dbReference type="Proteomes" id="UP001299409">
    <property type="component" value="Unassembled WGS sequence"/>
</dbReference>
<sequence>MIKMKRIPEFLEDFSEVMNELHTKSRFSMTKKFIQHGDVSVYQHCIFVAYMSCRIANKFNLNVDKRSLIRGALLHDYFLYDWHDKNKPAKFHGFTHPKIAFENACQDLELNKKERDIILHHMFPLNPIPPTSKEAWIICLADKICATKETFWSQPNKHLDLICGHLDLLFI</sequence>
<dbReference type="RefSeq" id="WP_034726319.1">
    <property type="nucleotide sequence ID" value="NZ_CAUEUV010000005.1"/>
</dbReference>
<evidence type="ECO:0000313" key="3">
    <source>
        <dbReference type="Proteomes" id="UP001299409"/>
    </source>
</evidence>
<dbReference type="InterPro" id="IPR006674">
    <property type="entry name" value="HD_domain"/>
</dbReference>
<proteinExistence type="predicted"/>
<feature type="domain" description="HD/PDEase" evidence="1">
    <location>
        <begin position="37"/>
        <end position="156"/>
    </location>
</feature>
<keyword evidence="3" id="KW-1185">Reference proteome</keyword>
<dbReference type="EMBL" id="JAJBMB010000002">
    <property type="protein sequence ID" value="MCB5445091.1"/>
    <property type="molecule type" value="Genomic_DNA"/>
</dbReference>
<dbReference type="Gene3D" id="1.10.3210.10">
    <property type="entry name" value="Hypothetical protein af1432"/>
    <property type="match status" value="1"/>
</dbReference>
<accession>A0ABS8CUE6</accession>
<comment type="caution">
    <text evidence="2">The sequence shown here is derived from an EMBL/GenBank/DDBJ whole genome shotgun (WGS) entry which is preliminary data.</text>
</comment>
<reference evidence="2 3" key="1">
    <citation type="submission" date="2021-10" db="EMBL/GenBank/DDBJ databases">
        <title>Collection of gut derived symbiotic bacterial strains cultured from healthy donors.</title>
        <authorList>
            <person name="Lin H."/>
            <person name="Littmann E."/>
            <person name="Claire K."/>
            <person name="Pamer E."/>
        </authorList>
    </citation>
    <scope>NUCLEOTIDE SEQUENCE [LARGE SCALE GENOMIC DNA]</scope>
    <source>
        <strain evidence="2 3">MSK.17.68</strain>
    </source>
</reference>
<dbReference type="SUPFAM" id="SSF109604">
    <property type="entry name" value="HD-domain/PDEase-like"/>
    <property type="match status" value="1"/>
</dbReference>
<dbReference type="InterPro" id="IPR003607">
    <property type="entry name" value="HD/PDEase_dom"/>
</dbReference>
<organism evidence="2 3">
    <name type="scientific">Intestinibacter bartlettii</name>
    <dbReference type="NCBI Taxonomy" id="261299"/>
    <lineage>
        <taxon>Bacteria</taxon>
        <taxon>Bacillati</taxon>
        <taxon>Bacillota</taxon>
        <taxon>Clostridia</taxon>
        <taxon>Peptostreptococcales</taxon>
        <taxon>Peptostreptococcaceae</taxon>
        <taxon>Intestinibacter</taxon>
    </lineage>
</organism>
<dbReference type="Pfam" id="PF01966">
    <property type="entry name" value="HD"/>
    <property type="match status" value="1"/>
</dbReference>
<dbReference type="SMART" id="SM00471">
    <property type="entry name" value="HDc"/>
    <property type="match status" value="1"/>
</dbReference>
<dbReference type="CDD" id="cd00077">
    <property type="entry name" value="HDc"/>
    <property type="match status" value="1"/>
</dbReference>
<evidence type="ECO:0000259" key="1">
    <source>
        <dbReference type="SMART" id="SM00471"/>
    </source>
</evidence>
<protein>
    <submittedName>
        <fullName evidence="2">HD domain-containing protein</fullName>
    </submittedName>
</protein>